<dbReference type="STRING" id="1121001.SAMN02745857_02356"/>
<dbReference type="Proteomes" id="UP000192761">
    <property type="component" value="Unassembled WGS sequence"/>
</dbReference>
<dbReference type="SMART" id="SM00062">
    <property type="entry name" value="PBPb"/>
    <property type="match status" value="1"/>
</dbReference>
<keyword evidence="5" id="KW-1185">Reference proteome</keyword>
<dbReference type="PROSITE" id="PS51257">
    <property type="entry name" value="PROKAR_LIPOPROTEIN"/>
    <property type="match status" value="1"/>
</dbReference>
<evidence type="ECO:0000256" key="2">
    <source>
        <dbReference type="SAM" id="SignalP"/>
    </source>
</evidence>
<sequence>MRVQARLILAAAAMLAAGWTWSGCSKTMSVVPEDWAPYSYQDKPGHFTGLDIELMQAIFKEAGCKLEFKTDIPRLRRHAMHKDGRLDVLFAASETEERKQFSWFTKAYRDEVTGLFARGDDAARFAQLRGFADVLSAREAVLSPNAGWYGDDYAKNLPDLMAAGLVQNFEDFDQALRMLKAGRAGLLMGDVGAVTYSAREKVKTAVALLPFTPNRDPVHLMLSKKSTTQADVDALDGAIARLEKRGDLARIRARYGFR</sequence>
<dbReference type="AlphaFoldDB" id="A0A1W1XPZ4"/>
<dbReference type="OrthoDB" id="8583266at2"/>
<dbReference type="SUPFAM" id="SSF53850">
    <property type="entry name" value="Periplasmic binding protein-like II"/>
    <property type="match status" value="1"/>
</dbReference>
<gene>
    <name evidence="4" type="ORF">SAMN02745857_02356</name>
</gene>
<organism evidence="4 5">
    <name type="scientific">Andreprevotia lacus DSM 23236</name>
    <dbReference type="NCBI Taxonomy" id="1121001"/>
    <lineage>
        <taxon>Bacteria</taxon>
        <taxon>Pseudomonadati</taxon>
        <taxon>Pseudomonadota</taxon>
        <taxon>Betaproteobacteria</taxon>
        <taxon>Neisseriales</taxon>
        <taxon>Chitinibacteraceae</taxon>
        <taxon>Andreprevotia</taxon>
    </lineage>
</organism>
<feature type="signal peptide" evidence="2">
    <location>
        <begin position="1"/>
        <end position="22"/>
    </location>
</feature>
<keyword evidence="1 2" id="KW-0732">Signal</keyword>
<feature type="chain" id="PRO_5010743597" evidence="2">
    <location>
        <begin position="23"/>
        <end position="258"/>
    </location>
</feature>
<dbReference type="PANTHER" id="PTHR35936:SF20">
    <property type="entry name" value="ABC TRANSPORTER ARGININE-BINDING PROTEIN 2-RELATED"/>
    <property type="match status" value="1"/>
</dbReference>
<dbReference type="Gene3D" id="3.40.190.10">
    <property type="entry name" value="Periplasmic binding protein-like II"/>
    <property type="match status" value="2"/>
</dbReference>
<proteinExistence type="predicted"/>
<name>A0A1W1XPZ4_9NEIS</name>
<accession>A0A1W1XPZ4</accession>
<dbReference type="InterPro" id="IPR001638">
    <property type="entry name" value="Solute-binding_3/MltF_N"/>
</dbReference>
<evidence type="ECO:0000259" key="3">
    <source>
        <dbReference type="SMART" id="SM00062"/>
    </source>
</evidence>
<dbReference type="PANTHER" id="PTHR35936">
    <property type="entry name" value="MEMBRANE-BOUND LYTIC MUREIN TRANSGLYCOSYLASE F"/>
    <property type="match status" value="1"/>
</dbReference>
<protein>
    <submittedName>
        <fullName evidence="4">Extracellular solute-binding protein, family 3</fullName>
    </submittedName>
</protein>
<feature type="domain" description="Solute-binding protein family 3/N-terminal" evidence="3">
    <location>
        <begin position="27"/>
        <end position="258"/>
    </location>
</feature>
<dbReference type="RefSeq" id="WP_084091007.1">
    <property type="nucleotide sequence ID" value="NZ_FWXD01000013.1"/>
</dbReference>
<dbReference type="EMBL" id="FWXD01000013">
    <property type="protein sequence ID" value="SMC26070.1"/>
    <property type="molecule type" value="Genomic_DNA"/>
</dbReference>
<dbReference type="Pfam" id="PF00497">
    <property type="entry name" value="SBP_bac_3"/>
    <property type="match status" value="1"/>
</dbReference>
<evidence type="ECO:0000313" key="4">
    <source>
        <dbReference type="EMBL" id="SMC26070.1"/>
    </source>
</evidence>
<reference evidence="4 5" key="1">
    <citation type="submission" date="2017-04" db="EMBL/GenBank/DDBJ databases">
        <authorList>
            <person name="Afonso C.L."/>
            <person name="Miller P.J."/>
            <person name="Scott M.A."/>
            <person name="Spackman E."/>
            <person name="Goraichik I."/>
            <person name="Dimitrov K.M."/>
            <person name="Suarez D.L."/>
            <person name="Swayne D.E."/>
        </authorList>
    </citation>
    <scope>NUCLEOTIDE SEQUENCE [LARGE SCALE GENOMIC DNA]</scope>
    <source>
        <strain evidence="4 5">DSM 23236</strain>
    </source>
</reference>
<evidence type="ECO:0000313" key="5">
    <source>
        <dbReference type="Proteomes" id="UP000192761"/>
    </source>
</evidence>
<evidence type="ECO:0000256" key="1">
    <source>
        <dbReference type="ARBA" id="ARBA00022729"/>
    </source>
</evidence>